<evidence type="ECO:0000313" key="1">
    <source>
        <dbReference type="EMBL" id="CAI8005363.1"/>
    </source>
</evidence>
<protein>
    <submittedName>
        <fullName evidence="1">Uncharacterized protein</fullName>
    </submittedName>
</protein>
<dbReference type="AlphaFoldDB" id="A0AA35W283"/>
<reference evidence="1" key="1">
    <citation type="submission" date="2023-03" db="EMBL/GenBank/DDBJ databases">
        <authorList>
            <person name="Steffen K."/>
            <person name="Cardenas P."/>
        </authorList>
    </citation>
    <scope>NUCLEOTIDE SEQUENCE</scope>
</reference>
<keyword evidence="2" id="KW-1185">Reference proteome</keyword>
<name>A0AA35W283_GEOBA</name>
<proteinExistence type="predicted"/>
<dbReference type="Proteomes" id="UP001174909">
    <property type="component" value="Unassembled WGS sequence"/>
</dbReference>
<dbReference type="SUPFAM" id="SSF53850">
    <property type="entry name" value="Periplasmic binding protein-like II"/>
    <property type="match status" value="1"/>
</dbReference>
<gene>
    <name evidence="1" type="ORF">GBAR_LOCUS4184</name>
</gene>
<comment type="caution">
    <text evidence="1">The sequence shown here is derived from an EMBL/GenBank/DDBJ whole genome shotgun (WGS) entry which is preliminary data.</text>
</comment>
<dbReference type="EMBL" id="CASHTH010000603">
    <property type="protein sequence ID" value="CAI8005363.1"/>
    <property type="molecule type" value="Genomic_DNA"/>
</dbReference>
<accession>A0AA35W283</accession>
<evidence type="ECO:0000313" key="2">
    <source>
        <dbReference type="Proteomes" id="UP001174909"/>
    </source>
</evidence>
<sequence length="148" mass="17289">MKDYVEAIAAMWEQIGLETEIREMEFSAWREEYRGATTTCCVYPFRGYAEPPHPTVHFAYSPERFMRFYVSDTAWQNTYNALNSLNFEEQLGHWHAVTDELFYDVVSIPLHTLSVQVVIDPEVVAEYAYLGPYGGQFTDLEHIRGVRY</sequence>
<dbReference type="Gene3D" id="3.10.105.10">
    <property type="entry name" value="Dipeptide-binding Protein, Domain 3"/>
    <property type="match status" value="1"/>
</dbReference>
<organism evidence="1 2">
    <name type="scientific">Geodia barretti</name>
    <name type="common">Barrett's horny sponge</name>
    <dbReference type="NCBI Taxonomy" id="519541"/>
    <lineage>
        <taxon>Eukaryota</taxon>
        <taxon>Metazoa</taxon>
        <taxon>Porifera</taxon>
        <taxon>Demospongiae</taxon>
        <taxon>Heteroscleromorpha</taxon>
        <taxon>Tetractinellida</taxon>
        <taxon>Astrophorina</taxon>
        <taxon>Geodiidae</taxon>
        <taxon>Geodia</taxon>
    </lineage>
</organism>